<keyword evidence="3" id="KW-0489">Methyltransferase</keyword>
<evidence type="ECO:0000256" key="2">
    <source>
        <dbReference type="ARBA" id="ARBA00022490"/>
    </source>
</evidence>
<feature type="non-terminal residue" evidence="5">
    <location>
        <position position="1"/>
    </location>
</feature>
<dbReference type="Proteomes" id="UP000708208">
    <property type="component" value="Unassembled WGS sequence"/>
</dbReference>
<dbReference type="InterPro" id="IPR039846">
    <property type="entry name" value="ZCCHC4"/>
</dbReference>
<dbReference type="OrthoDB" id="431817at2759"/>
<evidence type="ECO:0000256" key="3">
    <source>
        <dbReference type="ARBA" id="ARBA00022603"/>
    </source>
</evidence>
<keyword evidence="6" id="KW-1185">Reference proteome</keyword>
<evidence type="ECO:0000256" key="1">
    <source>
        <dbReference type="ARBA" id="ARBA00004496"/>
    </source>
</evidence>
<evidence type="ECO:0000313" key="5">
    <source>
        <dbReference type="EMBL" id="CAG7823840.1"/>
    </source>
</evidence>
<dbReference type="GO" id="GO:0008988">
    <property type="term" value="F:rRNA (adenine-N6-)-methyltransferase activity"/>
    <property type="evidence" value="ECO:0007669"/>
    <property type="project" value="InterPro"/>
</dbReference>
<comment type="subcellular location">
    <subcellularLocation>
        <location evidence="1">Cytoplasm</location>
    </subcellularLocation>
</comment>
<feature type="non-terminal residue" evidence="5">
    <location>
        <position position="154"/>
    </location>
</feature>
<evidence type="ECO:0000313" key="6">
    <source>
        <dbReference type="Proteomes" id="UP000708208"/>
    </source>
</evidence>
<proteinExistence type="predicted"/>
<organism evidence="5 6">
    <name type="scientific">Allacma fusca</name>
    <dbReference type="NCBI Taxonomy" id="39272"/>
    <lineage>
        <taxon>Eukaryota</taxon>
        <taxon>Metazoa</taxon>
        <taxon>Ecdysozoa</taxon>
        <taxon>Arthropoda</taxon>
        <taxon>Hexapoda</taxon>
        <taxon>Collembola</taxon>
        <taxon>Symphypleona</taxon>
        <taxon>Sminthuridae</taxon>
        <taxon>Allacma</taxon>
    </lineage>
</organism>
<dbReference type="GO" id="GO:0005730">
    <property type="term" value="C:nucleolus"/>
    <property type="evidence" value="ECO:0007669"/>
    <property type="project" value="TreeGrafter"/>
</dbReference>
<name>A0A8J2L256_9HEXA</name>
<dbReference type="AlphaFoldDB" id="A0A8J2L256"/>
<protein>
    <submittedName>
        <fullName evidence="5">Uncharacterized protein</fullName>
    </submittedName>
</protein>
<comment type="caution">
    <text evidence="5">The sequence shown here is derived from an EMBL/GenBank/DDBJ whole genome shotgun (WGS) entry which is preliminary data.</text>
</comment>
<keyword evidence="2" id="KW-0963">Cytoplasm</keyword>
<dbReference type="Pfam" id="PF10237">
    <property type="entry name" value="N6-adenineMlase"/>
    <property type="match status" value="1"/>
</dbReference>
<keyword evidence="4" id="KW-0808">Transferase</keyword>
<evidence type="ECO:0000256" key="4">
    <source>
        <dbReference type="ARBA" id="ARBA00022679"/>
    </source>
</evidence>
<gene>
    <name evidence="5" type="ORF">AFUS01_LOCUS34032</name>
</gene>
<accession>A0A8J2L256</accession>
<dbReference type="InterPro" id="IPR041370">
    <property type="entry name" value="Mlase_EEF1AKMT1/ZCCHC4"/>
</dbReference>
<dbReference type="PANTHER" id="PTHR13493">
    <property type="entry name" value="ZINC FINGER CCHC DOMAIN-CONTAINING"/>
    <property type="match status" value="1"/>
</dbReference>
<dbReference type="PANTHER" id="PTHR13493:SF3">
    <property type="entry name" value="RRNA N6-ADENOSINE-METHYLTRANSFERASE ZCCHC4"/>
    <property type="match status" value="1"/>
</dbReference>
<dbReference type="GO" id="GO:0005737">
    <property type="term" value="C:cytoplasm"/>
    <property type="evidence" value="ECO:0007669"/>
    <property type="project" value="UniProtKB-SubCell"/>
</dbReference>
<sequence>KVSNSGVAQYLFSQESTDFLTGMLLSLGLDNFICMGAPSIHGKLLERNVNSYLLDLDPDMISKYPSTSCHYNMCNHYFFDGNNLYRDYLNKLKGSLTVVMDPPFSAKPEILAYVHTLIQKDWQDEHSNTDLMLNFFWIAPYFLEGHIKKANSKL</sequence>
<reference evidence="5" key="1">
    <citation type="submission" date="2021-06" db="EMBL/GenBank/DDBJ databases">
        <authorList>
            <person name="Hodson N. C."/>
            <person name="Mongue J. A."/>
            <person name="Jaron S. K."/>
        </authorList>
    </citation>
    <scope>NUCLEOTIDE SEQUENCE</scope>
</reference>
<dbReference type="EMBL" id="CAJVCH010530752">
    <property type="protein sequence ID" value="CAG7823840.1"/>
    <property type="molecule type" value="Genomic_DNA"/>
</dbReference>